<keyword evidence="3" id="KW-1185">Reference proteome</keyword>
<accession>A0A316L639</accession>
<sequence length="140" mass="16074">MKTQFLTLAFLLITLSLFAQSEEEAIRQTLQNYIDGSSYNNQELIQSAFYENADLFLSKKDQELWILSPQEYASLFKNREKGKFNGRNGKILMVDYANNIASAKAEILIPERGLKFIDIFLLKKLSGKWKIISKAATQIK</sequence>
<protein>
    <recommendedName>
        <fullName evidence="4">Nuclear transport factor 2 family protein</fullName>
    </recommendedName>
</protein>
<dbReference type="Gene3D" id="3.10.450.50">
    <property type="match status" value="1"/>
</dbReference>
<feature type="chain" id="PRO_5016269886" description="Nuclear transport factor 2 family protein" evidence="1">
    <location>
        <begin position="22"/>
        <end position="140"/>
    </location>
</feature>
<dbReference type="SUPFAM" id="SSF54427">
    <property type="entry name" value="NTF2-like"/>
    <property type="match status" value="1"/>
</dbReference>
<name>A0A316L639_9FLAO</name>
<feature type="signal peptide" evidence="1">
    <location>
        <begin position="1"/>
        <end position="21"/>
    </location>
</feature>
<evidence type="ECO:0008006" key="4">
    <source>
        <dbReference type="Google" id="ProtNLM"/>
    </source>
</evidence>
<dbReference type="InterPro" id="IPR039437">
    <property type="entry name" value="FrzH/put_lumazine-bd"/>
</dbReference>
<dbReference type="Proteomes" id="UP000245762">
    <property type="component" value="Unassembled WGS sequence"/>
</dbReference>
<dbReference type="InterPro" id="IPR032710">
    <property type="entry name" value="NTF2-like_dom_sf"/>
</dbReference>
<dbReference type="Pfam" id="PF12893">
    <property type="entry name" value="Lumazine_bd_2"/>
    <property type="match status" value="1"/>
</dbReference>
<evidence type="ECO:0000313" key="2">
    <source>
        <dbReference type="EMBL" id="PWL39723.1"/>
    </source>
</evidence>
<dbReference type="EMBL" id="QGEG01000001">
    <property type="protein sequence ID" value="PWL39723.1"/>
    <property type="molecule type" value="Genomic_DNA"/>
</dbReference>
<dbReference type="AlphaFoldDB" id="A0A316L639"/>
<organism evidence="2 3">
    <name type="scientific">Flagellimonas aquimarina</name>
    <dbReference type="NCBI Taxonomy" id="2201895"/>
    <lineage>
        <taxon>Bacteria</taxon>
        <taxon>Pseudomonadati</taxon>
        <taxon>Bacteroidota</taxon>
        <taxon>Flavobacteriia</taxon>
        <taxon>Flavobacteriales</taxon>
        <taxon>Flavobacteriaceae</taxon>
        <taxon>Flagellimonas</taxon>
    </lineage>
</organism>
<gene>
    <name evidence="2" type="ORF">DKG77_02525</name>
</gene>
<dbReference type="RefSeq" id="WP_109659871.1">
    <property type="nucleotide sequence ID" value="NZ_QGEG01000001.1"/>
</dbReference>
<reference evidence="2 3" key="1">
    <citation type="submission" date="2018-05" db="EMBL/GenBank/DDBJ databases">
        <title>Complete genome sequence of Flagellimonas aquimarina ECD12 isolated from seaweed Ecklonia cava.</title>
        <authorList>
            <person name="Choi S."/>
            <person name="Seong C."/>
        </authorList>
    </citation>
    <scope>NUCLEOTIDE SEQUENCE [LARGE SCALE GENOMIC DNA]</scope>
    <source>
        <strain evidence="2 3">ECD12</strain>
    </source>
</reference>
<evidence type="ECO:0000313" key="3">
    <source>
        <dbReference type="Proteomes" id="UP000245762"/>
    </source>
</evidence>
<keyword evidence="1" id="KW-0732">Signal</keyword>
<evidence type="ECO:0000256" key="1">
    <source>
        <dbReference type="SAM" id="SignalP"/>
    </source>
</evidence>
<dbReference type="OrthoDB" id="9792284at2"/>
<proteinExistence type="predicted"/>
<comment type="caution">
    <text evidence="2">The sequence shown here is derived from an EMBL/GenBank/DDBJ whole genome shotgun (WGS) entry which is preliminary data.</text>
</comment>